<dbReference type="RefSeq" id="WP_071909920.1">
    <property type="nucleotide sequence ID" value="NZ_CAWOPP010000160.1"/>
</dbReference>
<evidence type="ECO:0000313" key="1">
    <source>
        <dbReference type="EMBL" id="QWL62735.1"/>
    </source>
</evidence>
<name>A0ABD7EP00_AERJA</name>
<proteinExistence type="predicted"/>
<reference evidence="1 2" key="1">
    <citation type="journal article" date="2021" name="Front. Microbiol.">
        <title>Prevalence and Genetic Analysis of Chromosomal mcr-3/7 in Aeromonas From U.S. Animal-Derived Samples.</title>
        <authorList>
            <person name="Wang Y."/>
            <person name="Hou N."/>
            <person name="Rasooly R."/>
            <person name="Gu Y."/>
            <person name="He X."/>
        </authorList>
    </citation>
    <scope>NUCLEOTIDE SEQUENCE [LARGE SCALE GENOMIC DNA]</scope>
    <source>
        <strain evidence="1 2">4608</strain>
    </source>
</reference>
<dbReference type="AlphaFoldDB" id="A0ABD7EP00"/>
<dbReference type="Proteomes" id="UP000679312">
    <property type="component" value="Chromosome"/>
</dbReference>
<sequence>MQIQVFEKTFRLAGENEQVAQFTFTTSGALHIWFPEIGLQMEAHRNQLRIQNHTIIYTGGLDYGEHRAHWALTLHAEDIKEFKKIMSRFHLNRHLAVHS</sequence>
<protein>
    <submittedName>
        <fullName evidence="1">Uncharacterized protein</fullName>
    </submittedName>
</protein>
<dbReference type="EMBL" id="CP053881">
    <property type="protein sequence ID" value="QWL62735.1"/>
    <property type="molecule type" value="Genomic_DNA"/>
</dbReference>
<accession>A0ABD7EP00</accession>
<gene>
    <name evidence="1" type="ORF">HQ399_11005</name>
</gene>
<evidence type="ECO:0000313" key="2">
    <source>
        <dbReference type="Proteomes" id="UP000679312"/>
    </source>
</evidence>
<organism evidence="1 2">
    <name type="scientific">Aeromonas jandaei</name>
    <dbReference type="NCBI Taxonomy" id="650"/>
    <lineage>
        <taxon>Bacteria</taxon>
        <taxon>Pseudomonadati</taxon>
        <taxon>Pseudomonadota</taxon>
        <taxon>Gammaproteobacteria</taxon>
        <taxon>Aeromonadales</taxon>
        <taxon>Aeromonadaceae</taxon>
        <taxon>Aeromonas</taxon>
    </lineage>
</organism>